<sequence length="223" mass="27262">MTLNFNKNISIFRLFFLFLLFIFLVTKFLIRQNNINNHYHLYQILKNDTIEKSQNKTETNNISSNVSKFKINLKDFETIQIYIFSDNCYNKLSIINKINNEEKKIIEKIKNKWNFALEVNIKRENNIHDLDMKINHLIKNQKLIQSQIEELNKNFFKNENNINEKKLLYQQKINVLQERYKLNQERCQKFERIKFSFIEHSKRILEAQKHKLKAELYSFYELI</sequence>
<name>A0A1S9M2U0_9MOLU</name>
<dbReference type="EMBL" id="MWKN01000017">
    <property type="protein sequence ID" value="OOP59544.1"/>
    <property type="molecule type" value="Genomic_DNA"/>
</dbReference>
<keyword evidence="1" id="KW-0812">Transmembrane</keyword>
<evidence type="ECO:0000313" key="3">
    <source>
        <dbReference type="Proteomes" id="UP000189722"/>
    </source>
</evidence>
<organism evidence="2 3">
    <name type="scientific">Candidatus Phytoplasma citri</name>
    <dbReference type="NCBI Taxonomy" id="180978"/>
    <lineage>
        <taxon>Bacteria</taxon>
        <taxon>Bacillati</taxon>
        <taxon>Mycoplasmatota</taxon>
        <taxon>Mollicutes</taxon>
        <taxon>Acholeplasmatales</taxon>
        <taxon>Acholeplasmataceae</taxon>
        <taxon>Candidatus Phytoplasma</taxon>
        <taxon>16SrII (Peanut WB group)</taxon>
    </lineage>
</organism>
<protein>
    <submittedName>
        <fullName evidence="2">Uncharacterized protein</fullName>
    </submittedName>
</protein>
<dbReference type="AlphaFoldDB" id="A0A1S9M2U0"/>
<feature type="transmembrane region" description="Helical" evidence="1">
    <location>
        <begin position="12"/>
        <end position="30"/>
    </location>
</feature>
<reference evidence="2 3" key="1">
    <citation type="submission" date="2017-02" db="EMBL/GenBank/DDBJ databases">
        <title>A draft genome of 'Candidatus Phytoplasma aurantifolia' the agent of the witches-broom disease of lime.</title>
        <authorList>
            <person name="Foissac X."/>
            <person name="Carle P."/>
        </authorList>
    </citation>
    <scope>NUCLEOTIDE SEQUENCE [LARGE SCALE GENOMIC DNA]</scope>
    <source>
        <strain evidence="2 3">WBDL</strain>
    </source>
</reference>
<accession>A0A1S9M2U0</accession>
<evidence type="ECO:0000256" key="1">
    <source>
        <dbReference type="SAM" id="Phobius"/>
    </source>
</evidence>
<proteinExistence type="predicted"/>
<keyword evidence="1" id="KW-0472">Membrane</keyword>
<gene>
    <name evidence="2" type="ORF">B2G44_00755</name>
</gene>
<comment type="caution">
    <text evidence="2">The sequence shown here is derived from an EMBL/GenBank/DDBJ whole genome shotgun (WGS) entry which is preliminary data.</text>
</comment>
<dbReference type="Proteomes" id="UP000189722">
    <property type="component" value="Unassembled WGS sequence"/>
</dbReference>
<evidence type="ECO:0000313" key="2">
    <source>
        <dbReference type="EMBL" id="OOP59544.1"/>
    </source>
</evidence>
<keyword evidence="1" id="KW-1133">Transmembrane helix</keyword>